<keyword evidence="2" id="KW-1133">Transmembrane helix</keyword>
<evidence type="ECO:0000313" key="3">
    <source>
        <dbReference type="EMBL" id="HIS96485.1"/>
    </source>
</evidence>
<sequence length="151" mass="16772">MKEIIRNPEPEEYSAAHQEPRRARYGKSWCMTALAVIGVAAAVVLCIASLLAKAELTKLTDERTELEEQLQTLRDEQARLMVEYESLYSPGTLDEYARSRGMVPLRASQVVTPEPAAEDYAVVYEAEEMGLVERITDAVSAVSEYFAPAGE</sequence>
<keyword evidence="2" id="KW-0812">Transmembrane</keyword>
<evidence type="ECO:0000256" key="2">
    <source>
        <dbReference type="SAM" id="Phobius"/>
    </source>
</evidence>
<proteinExistence type="predicted"/>
<dbReference type="Proteomes" id="UP000886876">
    <property type="component" value="Unassembled WGS sequence"/>
</dbReference>
<reference evidence="3" key="2">
    <citation type="journal article" date="2021" name="PeerJ">
        <title>Extensive microbial diversity within the chicken gut microbiome revealed by metagenomics and culture.</title>
        <authorList>
            <person name="Gilroy R."/>
            <person name="Ravi A."/>
            <person name="Getino M."/>
            <person name="Pursley I."/>
            <person name="Horton D.L."/>
            <person name="Alikhan N.F."/>
            <person name="Baker D."/>
            <person name="Gharbi K."/>
            <person name="Hall N."/>
            <person name="Watson M."/>
            <person name="Adriaenssens E.M."/>
            <person name="Foster-Nyarko E."/>
            <person name="Jarju S."/>
            <person name="Secka A."/>
            <person name="Antonio M."/>
            <person name="Oren A."/>
            <person name="Chaudhuri R.R."/>
            <person name="La Ragione R."/>
            <person name="Hildebrand F."/>
            <person name="Pallen M.J."/>
        </authorList>
    </citation>
    <scope>NUCLEOTIDE SEQUENCE</scope>
    <source>
        <strain evidence="3">ChiHecec3B27-6122</strain>
    </source>
</reference>
<gene>
    <name evidence="3" type="ORF">IAD42_00760</name>
</gene>
<feature type="coiled-coil region" evidence="1">
    <location>
        <begin position="49"/>
        <end position="83"/>
    </location>
</feature>
<reference evidence="3" key="1">
    <citation type="submission" date="2020-10" db="EMBL/GenBank/DDBJ databases">
        <authorList>
            <person name="Gilroy R."/>
        </authorList>
    </citation>
    <scope>NUCLEOTIDE SEQUENCE</scope>
    <source>
        <strain evidence="3">ChiHecec3B27-6122</strain>
    </source>
</reference>
<dbReference type="AlphaFoldDB" id="A0A9D1G2U3"/>
<feature type="transmembrane region" description="Helical" evidence="2">
    <location>
        <begin position="29"/>
        <end position="52"/>
    </location>
</feature>
<name>A0A9D1G2U3_9FIRM</name>
<protein>
    <recommendedName>
        <fullName evidence="5">Cell division protein FtsL</fullName>
    </recommendedName>
</protein>
<accession>A0A9D1G2U3</accession>
<organism evidence="3 4">
    <name type="scientific">Candidatus Scatomorpha pullistercoris</name>
    <dbReference type="NCBI Taxonomy" id="2840929"/>
    <lineage>
        <taxon>Bacteria</taxon>
        <taxon>Bacillati</taxon>
        <taxon>Bacillota</taxon>
        <taxon>Clostridia</taxon>
        <taxon>Eubacteriales</taxon>
        <taxon>Candidatus Scatomorpha</taxon>
    </lineage>
</organism>
<evidence type="ECO:0008006" key="5">
    <source>
        <dbReference type="Google" id="ProtNLM"/>
    </source>
</evidence>
<keyword evidence="2" id="KW-0472">Membrane</keyword>
<keyword evidence="1" id="KW-0175">Coiled coil</keyword>
<comment type="caution">
    <text evidence="3">The sequence shown here is derived from an EMBL/GenBank/DDBJ whole genome shotgun (WGS) entry which is preliminary data.</text>
</comment>
<evidence type="ECO:0000256" key="1">
    <source>
        <dbReference type="SAM" id="Coils"/>
    </source>
</evidence>
<dbReference type="EMBL" id="DVJS01000019">
    <property type="protein sequence ID" value="HIS96485.1"/>
    <property type="molecule type" value="Genomic_DNA"/>
</dbReference>
<evidence type="ECO:0000313" key="4">
    <source>
        <dbReference type="Proteomes" id="UP000886876"/>
    </source>
</evidence>